<dbReference type="InterPro" id="IPR028204">
    <property type="entry name" value="Tricorn_C1"/>
</dbReference>
<dbReference type="Gene3D" id="3.30.750.44">
    <property type="match status" value="1"/>
</dbReference>
<keyword evidence="3 7" id="KW-0963">Cytoplasm</keyword>
<feature type="signal peptide" evidence="11">
    <location>
        <begin position="1"/>
        <end position="21"/>
    </location>
</feature>
<keyword evidence="4 7" id="KW-0645">Protease</keyword>
<feature type="chain" id="PRO_5022164230" description="Tricorn protease homolog" evidence="11">
    <location>
        <begin position="22"/>
        <end position="1083"/>
    </location>
</feature>
<evidence type="ECO:0000313" key="14">
    <source>
        <dbReference type="Proteomes" id="UP000319576"/>
    </source>
</evidence>
<protein>
    <recommendedName>
        <fullName evidence="7">Tricorn protease homolog</fullName>
        <ecNumber evidence="7">3.4.21.-</ecNumber>
    </recommendedName>
</protein>
<name>A0A517Y186_9BACT</name>
<dbReference type="InterPro" id="IPR012393">
    <property type="entry name" value="Tricorn_protease"/>
</dbReference>
<dbReference type="SUPFAM" id="SSF50156">
    <property type="entry name" value="PDZ domain-like"/>
    <property type="match status" value="1"/>
</dbReference>
<evidence type="ECO:0000256" key="7">
    <source>
        <dbReference type="PIRNR" id="PIRNR036421"/>
    </source>
</evidence>
<feature type="active site" description="Charge relay system" evidence="8">
    <location>
        <position position="747"/>
    </location>
</feature>
<dbReference type="GO" id="GO:0008236">
    <property type="term" value="F:serine-type peptidase activity"/>
    <property type="evidence" value="ECO:0007669"/>
    <property type="project" value="UniProtKB-UniRule"/>
</dbReference>
<dbReference type="SUPFAM" id="SSF52096">
    <property type="entry name" value="ClpP/crotonase"/>
    <property type="match status" value="1"/>
</dbReference>
<dbReference type="Gene3D" id="3.90.226.10">
    <property type="entry name" value="2-enoyl-CoA Hydratase, Chain A, domain 1"/>
    <property type="match status" value="1"/>
</dbReference>
<evidence type="ECO:0000259" key="12">
    <source>
        <dbReference type="SMART" id="SM00245"/>
    </source>
</evidence>
<dbReference type="Gene3D" id="2.130.10.10">
    <property type="entry name" value="YVTN repeat-like/Quinoprotein amine dehydrogenase"/>
    <property type="match status" value="1"/>
</dbReference>
<dbReference type="RefSeq" id="WP_145243765.1">
    <property type="nucleotide sequence ID" value="NZ_CP036273.1"/>
</dbReference>
<dbReference type="InterPro" id="IPR036034">
    <property type="entry name" value="PDZ_sf"/>
</dbReference>
<feature type="compositionally biased region" description="Pro residues" evidence="10">
    <location>
        <begin position="1071"/>
        <end position="1083"/>
    </location>
</feature>
<dbReference type="KEGG" id="uli:ETAA1_55260"/>
<evidence type="ECO:0000256" key="4">
    <source>
        <dbReference type="ARBA" id="ARBA00022670"/>
    </source>
</evidence>
<evidence type="ECO:0000256" key="8">
    <source>
        <dbReference type="PIRSR" id="PIRSR036421-1"/>
    </source>
</evidence>
<sequence precursor="true">MTRLALLSLAALAAGAGPLAADPGEARLLRFPAIHGDRVVFTYAGDLYTVPAAGGTARRLTSHPGFEMFPHFSPDGSMVAFTAQYDGNTEVFVVPAEGGEPKRLTYTATLGRDEVSDRMGPNNIVMGWTPDGKNVLLRSRMRSFNDFIGQLYTVPVVGGLPEPLPLPRGGFASYTPDGGQLAYNRIFREFRTWKRYRGGMCDDVWLYDFATKKTEQLTDDPAQDIFPMVLGGKVYFISDRGKEMRFNLHSVDPKTKKVERHTDFTEFDVKFPSAGEKAVVFENGGYLYRFDAATAKAEKVPVRILDDRLGARGALTDVSKQVTAYEISPDGRRVMFGARGDVFTVPAAAGVTRNLTQTSGVHERNPKFSPDGKSVAFVSDATGEDEIHVGPVDGSAPAKAITTGADTYKYDLLWSPDSKKLLWGDKKLRLQFVDVATKQVTLVDQAKAFEIRDYVWAPDSKWVAYARPEVDSLQKVHLFSLASGKATPVTDGWYGAGSPAFSPDGKYLYLVSARDFNPTYSQTEWNHAYRDMNRLYLLTLAKTTPNPLRPRLDDEPAEKKEDKKDEKKDPPADLKIDLDGLGGRVVVLPGAPGQYRSLTATGNSLYYVRQTAKDAAPQLCVLDLTSRKDATLGPVGGYEVSADGKKMLISKDGKYSVIDLPKAGPLAAGEPLDVSGLEVDLDRRAEWKQMFHESWRQMRDFFYDPGLHGVDWVGVRKKYEPLLEHVAHRADLTYVIGEMISELNAGHAYVGGGELPTVRRVKQGLLGAEYRRDEKTGFFQITRVLPGENWNPKTRSPLTEVGVDVKANDWIVAVNGRPTSGVKNINELLVNAAGKAVVLSVNANPTAEGARRVVVTPTDDEADLYYYAWVQGNIKKVSDATGGTVGYLHVPDMQQAGLNEFAKHYYPQLRKQALVVDVRGNGGGNVSPMLIERLRREAAMIGIARNAEPTVDPNGTFVGPMACLLNEFSASDGDIFPYRFRQHKLGPLIGKRSWGGVVGIRGSLPLLDGGTLSKPEFSRYDLGGKEWVMENKGVTPDIVVDNDPAREFAGDDQQLTRAIEVLQAELRRNPPRLPTPPPPYPKR</sequence>
<dbReference type="PANTHER" id="PTHR43253">
    <property type="entry name" value="TRICORN PROTEASE HOMOLOG 2-RELATED"/>
    <property type="match status" value="1"/>
</dbReference>
<keyword evidence="11" id="KW-0732">Signal</keyword>
<feature type="active site" description="Nucleophile" evidence="8">
    <location>
        <position position="971"/>
    </location>
</feature>
<evidence type="ECO:0000256" key="6">
    <source>
        <dbReference type="ARBA" id="ARBA00022825"/>
    </source>
</evidence>
<dbReference type="EC" id="3.4.21.-" evidence="7"/>
<feature type="domain" description="Tail specific protease" evidence="12">
    <location>
        <begin position="850"/>
        <end position="1041"/>
    </location>
</feature>
<dbReference type="InterPro" id="IPR029414">
    <property type="entry name" value="Tricorn_PDZ"/>
</dbReference>
<proteinExistence type="inferred from homology"/>
<evidence type="ECO:0000256" key="5">
    <source>
        <dbReference type="ARBA" id="ARBA00022801"/>
    </source>
</evidence>
<dbReference type="Pfam" id="PF26550">
    <property type="entry name" value="Tricorn_2nd"/>
    <property type="match status" value="1"/>
</dbReference>
<dbReference type="PANTHER" id="PTHR43253:SF1">
    <property type="entry name" value="TRICORN PROTEASE HOMOLOG 2-RELATED"/>
    <property type="match status" value="1"/>
</dbReference>
<feature type="site" description="Transition state stabilizer; via amide nitrogen" evidence="9">
    <location>
        <position position="972"/>
    </location>
</feature>
<keyword evidence="5 7" id="KW-0378">Hydrolase</keyword>
<keyword evidence="14" id="KW-1185">Reference proteome</keyword>
<evidence type="ECO:0000256" key="9">
    <source>
        <dbReference type="PIRSR" id="PIRSR036421-3"/>
    </source>
</evidence>
<dbReference type="Pfam" id="PF14684">
    <property type="entry name" value="Tricorn_C1"/>
    <property type="match status" value="1"/>
</dbReference>
<dbReference type="AlphaFoldDB" id="A0A517Y186"/>
<feature type="region of interest" description="Disordered" evidence="10">
    <location>
        <begin position="1064"/>
        <end position="1083"/>
    </location>
</feature>
<dbReference type="GO" id="GO:0006508">
    <property type="term" value="P:proteolysis"/>
    <property type="evidence" value="ECO:0007669"/>
    <property type="project" value="UniProtKB-UniRule"/>
</dbReference>
<accession>A0A517Y186</accession>
<comment type="similarity">
    <text evidence="2 7">Belongs to the peptidase S41B family.</text>
</comment>
<dbReference type="PIRSF" id="PIRSF036421">
    <property type="entry name" value="Tricorn_protease"/>
    <property type="match status" value="1"/>
</dbReference>
<dbReference type="EMBL" id="CP036273">
    <property type="protein sequence ID" value="QDU23526.1"/>
    <property type="molecule type" value="Genomic_DNA"/>
</dbReference>
<dbReference type="InterPro" id="IPR005151">
    <property type="entry name" value="Tail-specific_protease"/>
</dbReference>
<evidence type="ECO:0000256" key="11">
    <source>
        <dbReference type="SAM" id="SignalP"/>
    </source>
</evidence>
<dbReference type="Gene3D" id="2.30.42.10">
    <property type="match status" value="1"/>
</dbReference>
<dbReference type="SMART" id="SM00245">
    <property type="entry name" value="TSPc"/>
    <property type="match status" value="1"/>
</dbReference>
<dbReference type="InterPro" id="IPR015943">
    <property type="entry name" value="WD40/YVTN_repeat-like_dom_sf"/>
</dbReference>
<evidence type="ECO:0000256" key="2">
    <source>
        <dbReference type="ARBA" id="ARBA00008524"/>
    </source>
</evidence>
<feature type="compositionally biased region" description="Basic and acidic residues" evidence="10">
    <location>
        <begin position="550"/>
        <end position="575"/>
    </location>
</feature>
<dbReference type="CDD" id="cd07562">
    <property type="entry name" value="Peptidase_S41_TRI"/>
    <property type="match status" value="1"/>
</dbReference>
<evidence type="ECO:0000256" key="1">
    <source>
        <dbReference type="ARBA" id="ARBA00004496"/>
    </source>
</evidence>
<dbReference type="Pfam" id="PF26549">
    <property type="entry name" value="Tricorn_N"/>
    <property type="match status" value="1"/>
</dbReference>
<dbReference type="SUPFAM" id="SSF82171">
    <property type="entry name" value="DPP6 N-terminal domain-like"/>
    <property type="match status" value="1"/>
</dbReference>
<evidence type="ECO:0000256" key="3">
    <source>
        <dbReference type="ARBA" id="ARBA00022490"/>
    </source>
</evidence>
<evidence type="ECO:0000313" key="13">
    <source>
        <dbReference type="EMBL" id="QDU23526.1"/>
    </source>
</evidence>
<reference evidence="13 14" key="1">
    <citation type="submission" date="2019-02" db="EMBL/GenBank/DDBJ databases">
        <title>Deep-cultivation of Planctomycetes and their phenomic and genomic characterization uncovers novel biology.</title>
        <authorList>
            <person name="Wiegand S."/>
            <person name="Jogler M."/>
            <person name="Boedeker C."/>
            <person name="Pinto D."/>
            <person name="Vollmers J."/>
            <person name="Rivas-Marin E."/>
            <person name="Kohn T."/>
            <person name="Peeters S.H."/>
            <person name="Heuer A."/>
            <person name="Rast P."/>
            <person name="Oberbeckmann S."/>
            <person name="Bunk B."/>
            <person name="Jeske O."/>
            <person name="Meyerdierks A."/>
            <person name="Storesund J.E."/>
            <person name="Kallscheuer N."/>
            <person name="Luecker S."/>
            <person name="Lage O.M."/>
            <person name="Pohl T."/>
            <person name="Merkel B.J."/>
            <person name="Hornburger P."/>
            <person name="Mueller R.-W."/>
            <person name="Bruemmer F."/>
            <person name="Labrenz M."/>
            <person name="Spormann A.M."/>
            <person name="Op den Camp H."/>
            <person name="Overmann J."/>
            <person name="Amann R."/>
            <person name="Jetten M.S.M."/>
            <person name="Mascher T."/>
            <person name="Medema M.H."/>
            <person name="Devos D.P."/>
            <person name="Kaster A.-K."/>
            <person name="Ovreas L."/>
            <person name="Rohde M."/>
            <person name="Galperin M.Y."/>
            <person name="Jogler C."/>
        </authorList>
    </citation>
    <scope>NUCLEOTIDE SEQUENCE [LARGE SCALE GENOMIC DNA]</scope>
    <source>
        <strain evidence="13 14">ETA_A1</strain>
    </source>
</reference>
<keyword evidence="6 7" id="KW-0720">Serine protease</keyword>
<dbReference type="Gene3D" id="2.120.10.60">
    <property type="entry name" value="Tricorn protease N-terminal domain"/>
    <property type="match status" value="1"/>
</dbReference>
<dbReference type="GO" id="GO:0005737">
    <property type="term" value="C:cytoplasm"/>
    <property type="evidence" value="ECO:0007669"/>
    <property type="project" value="UniProtKB-SubCell"/>
</dbReference>
<feature type="active site" description="Charge relay system" evidence="8">
    <location>
        <position position="1030"/>
    </location>
</feature>
<comment type="function">
    <text evidence="7">Degrades oligopeptides.</text>
</comment>
<dbReference type="InterPro" id="IPR029045">
    <property type="entry name" value="ClpP/crotonase-like_dom_sf"/>
</dbReference>
<comment type="subcellular location">
    <subcellularLocation>
        <location evidence="1 7">Cytoplasm</location>
    </subcellularLocation>
</comment>
<gene>
    <name evidence="13" type="ORF">ETAA1_55260</name>
</gene>
<feature type="region of interest" description="Disordered" evidence="10">
    <location>
        <begin position="546"/>
        <end position="575"/>
    </location>
</feature>
<dbReference type="Proteomes" id="UP000319576">
    <property type="component" value="Chromosome"/>
</dbReference>
<evidence type="ECO:0000256" key="10">
    <source>
        <dbReference type="SAM" id="MobiDB-lite"/>
    </source>
</evidence>
<organism evidence="13 14">
    <name type="scientific">Urbifossiella limnaea</name>
    <dbReference type="NCBI Taxonomy" id="2528023"/>
    <lineage>
        <taxon>Bacteria</taxon>
        <taxon>Pseudomonadati</taxon>
        <taxon>Planctomycetota</taxon>
        <taxon>Planctomycetia</taxon>
        <taxon>Gemmatales</taxon>
        <taxon>Gemmataceae</taxon>
        <taxon>Urbifossiella</taxon>
    </lineage>
</organism>
<dbReference type="Pfam" id="PF03572">
    <property type="entry name" value="Peptidase_S41"/>
    <property type="match status" value="1"/>
</dbReference>
<dbReference type="OrthoDB" id="269409at2"/>
<dbReference type="SUPFAM" id="SSF69304">
    <property type="entry name" value="Tricorn protease N-terminal domain"/>
    <property type="match status" value="1"/>
</dbReference>
<dbReference type="Pfam" id="PF14685">
    <property type="entry name" value="PDZ_Tricorn"/>
    <property type="match status" value="1"/>
</dbReference>